<dbReference type="Proteomes" id="UP000285405">
    <property type="component" value="Unassembled WGS sequence"/>
</dbReference>
<comment type="caution">
    <text evidence="1">The sequence shown here is derived from an EMBL/GenBank/DDBJ whole genome shotgun (WGS) entry which is preliminary data.</text>
</comment>
<protein>
    <submittedName>
        <fullName evidence="1">Uncharacterized protein</fullName>
    </submittedName>
</protein>
<sequence>MGDGVGVRTGDDFNSGVGLGVGVGTGVGVGSDNGIRSRAAEIFRKCSESEEAIVGFELEFSVIVGSITAGSFGAGCTSIMFSSSSSAGVSSFRGLPRLFRCGSWFVVLFRQ</sequence>
<gene>
    <name evidence="1" type="ORF">GcC1_147021</name>
</gene>
<proteinExistence type="predicted"/>
<dbReference type="EMBL" id="MCBR01014753">
    <property type="protein sequence ID" value="RKF62447.1"/>
    <property type="molecule type" value="Genomic_DNA"/>
</dbReference>
<accession>A0A420HYF0</accession>
<dbReference type="AlphaFoldDB" id="A0A420HYF0"/>
<reference evidence="1 2" key="1">
    <citation type="journal article" date="2018" name="BMC Genomics">
        <title>Comparative genome analyses reveal sequence features reflecting distinct modes of host-adaptation between dicot and monocot powdery mildew.</title>
        <authorList>
            <person name="Wu Y."/>
            <person name="Ma X."/>
            <person name="Pan Z."/>
            <person name="Kale S.D."/>
            <person name="Song Y."/>
            <person name="King H."/>
            <person name="Zhang Q."/>
            <person name="Presley C."/>
            <person name="Deng X."/>
            <person name="Wei C.I."/>
            <person name="Xiao S."/>
        </authorList>
    </citation>
    <scope>NUCLEOTIDE SEQUENCE [LARGE SCALE GENOMIC DNA]</scope>
    <source>
        <strain evidence="1">UCSC1</strain>
    </source>
</reference>
<evidence type="ECO:0000313" key="2">
    <source>
        <dbReference type="Proteomes" id="UP000285405"/>
    </source>
</evidence>
<name>A0A420HYF0_9PEZI</name>
<organism evidence="1 2">
    <name type="scientific">Golovinomyces cichoracearum</name>
    <dbReference type="NCBI Taxonomy" id="62708"/>
    <lineage>
        <taxon>Eukaryota</taxon>
        <taxon>Fungi</taxon>
        <taxon>Dikarya</taxon>
        <taxon>Ascomycota</taxon>
        <taxon>Pezizomycotina</taxon>
        <taxon>Leotiomycetes</taxon>
        <taxon>Erysiphales</taxon>
        <taxon>Erysiphaceae</taxon>
        <taxon>Golovinomyces</taxon>
    </lineage>
</organism>
<evidence type="ECO:0000313" key="1">
    <source>
        <dbReference type="EMBL" id="RKF62447.1"/>
    </source>
</evidence>